<keyword evidence="1" id="KW-0732">Signal</keyword>
<organism evidence="2 3">
    <name type="scientific">Hymenobacter crusticola</name>
    <dbReference type="NCBI Taxonomy" id="1770526"/>
    <lineage>
        <taxon>Bacteria</taxon>
        <taxon>Pseudomonadati</taxon>
        <taxon>Bacteroidota</taxon>
        <taxon>Cytophagia</taxon>
        <taxon>Cytophagales</taxon>
        <taxon>Hymenobacteraceae</taxon>
        <taxon>Hymenobacter</taxon>
    </lineage>
</organism>
<evidence type="ECO:0000313" key="3">
    <source>
        <dbReference type="Proteomes" id="UP000194873"/>
    </source>
</evidence>
<dbReference type="Proteomes" id="UP000194873">
    <property type="component" value="Unassembled WGS sequence"/>
</dbReference>
<dbReference type="EMBL" id="MTSE01000024">
    <property type="protein sequence ID" value="OUJ70301.1"/>
    <property type="molecule type" value="Genomic_DNA"/>
</dbReference>
<dbReference type="AlphaFoldDB" id="A0A243W7A4"/>
<reference evidence="2 3" key="1">
    <citation type="submission" date="2017-01" db="EMBL/GenBank/DDBJ databases">
        <title>A new Hymenobacter.</title>
        <authorList>
            <person name="Liang Y."/>
            <person name="Feng F."/>
        </authorList>
    </citation>
    <scope>NUCLEOTIDE SEQUENCE [LARGE SCALE GENOMIC DNA]</scope>
    <source>
        <strain evidence="2">MIMBbqt21</strain>
    </source>
</reference>
<evidence type="ECO:0000313" key="2">
    <source>
        <dbReference type="EMBL" id="OUJ70301.1"/>
    </source>
</evidence>
<dbReference type="RefSeq" id="WP_143436668.1">
    <property type="nucleotide sequence ID" value="NZ_MTSE01000024.1"/>
</dbReference>
<keyword evidence="3" id="KW-1185">Reference proteome</keyword>
<feature type="chain" id="PRO_5012738083" evidence="1">
    <location>
        <begin position="24"/>
        <end position="119"/>
    </location>
</feature>
<accession>A0A243W7A4</accession>
<evidence type="ECO:0000256" key="1">
    <source>
        <dbReference type="SAM" id="SignalP"/>
    </source>
</evidence>
<protein>
    <submittedName>
        <fullName evidence="2">Uncharacterized protein</fullName>
    </submittedName>
</protein>
<sequence>MKYSSTLLLTGALLLATVSPMHAQVPTSATGCFDFDLATPMAPAFDYRRLNSPSVQTSEVIAAAAPLSPQQQLEQLSQENLALEFSLGLLQTQVELLSRRLATLESAAASAEPARQKAL</sequence>
<name>A0A243W7A4_9BACT</name>
<gene>
    <name evidence="2" type="ORF">BXP70_24720</name>
</gene>
<feature type="signal peptide" evidence="1">
    <location>
        <begin position="1"/>
        <end position="23"/>
    </location>
</feature>
<proteinExistence type="predicted"/>
<comment type="caution">
    <text evidence="2">The sequence shown here is derived from an EMBL/GenBank/DDBJ whole genome shotgun (WGS) entry which is preliminary data.</text>
</comment>
<dbReference type="PROSITE" id="PS51257">
    <property type="entry name" value="PROKAR_LIPOPROTEIN"/>
    <property type="match status" value="1"/>
</dbReference>